<feature type="compositionally biased region" description="Basic and acidic residues" evidence="1">
    <location>
        <begin position="31"/>
        <end position="40"/>
    </location>
</feature>
<feature type="region of interest" description="Disordered" evidence="1">
    <location>
        <begin position="31"/>
        <end position="52"/>
    </location>
</feature>
<dbReference type="OrthoDB" id="3751678at2759"/>
<dbReference type="VEuPathDB" id="FungiDB:JI435_307390"/>
<proteinExistence type="predicted"/>
<sequence length="52" mass="5985">MRHPAAPTVIAILLGFLIFMLVWARYRRDGHHEGNPHPDDVPVPVQNQEDQE</sequence>
<dbReference type="AlphaFoldDB" id="A0A7U2FGN5"/>
<dbReference type="EMBL" id="CP069040">
    <property type="protein sequence ID" value="QRD04937.1"/>
    <property type="molecule type" value="Genomic_DNA"/>
</dbReference>
<name>A0A7U2FGN5_PHANO</name>
<keyword evidence="4" id="KW-1185">Reference proteome</keyword>
<evidence type="ECO:0000313" key="4">
    <source>
        <dbReference type="Proteomes" id="UP000663193"/>
    </source>
</evidence>
<gene>
    <name evidence="3" type="ORF">JI435_307390</name>
</gene>
<keyword evidence="2" id="KW-0812">Transmembrane</keyword>
<evidence type="ECO:0000256" key="1">
    <source>
        <dbReference type="SAM" id="MobiDB-lite"/>
    </source>
</evidence>
<protein>
    <submittedName>
        <fullName evidence="3">Uncharacterized protein</fullName>
    </submittedName>
</protein>
<keyword evidence="2" id="KW-1133">Transmembrane helix</keyword>
<accession>A0A7U2FGN5</accession>
<organism evidence="3 4">
    <name type="scientific">Phaeosphaeria nodorum (strain SN15 / ATCC MYA-4574 / FGSC 10173)</name>
    <name type="common">Glume blotch fungus</name>
    <name type="synonym">Parastagonospora nodorum</name>
    <dbReference type="NCBI Taxonomy" id="321614"/>
    <lineage>
        <taxon>Eukaryota</taxon>
        <taxon>Fungi</taxon>
        <taxon>Dikarya</taxon>
        <taxon>Ascomycota</taxon>
        <taxon>Pezizomycotina</taxon>
        <taxon>Dothideomycetes</taxon>
        <taxon>Pleosporomycetidae</taxon>
        <taxon>Pleosporales</taxon>
        <taxon>Pleosporineae</taxon>
        <taxon>Phaeosphaeriaceae</taxon>
        <taxon>Parastagonospora</taxon>
    </lineage>
</organism>
<feature type="transmembrane region" description="Helical" evidence="2">
    <location>
        <begin position="6"/>
        <end position="24"/>
    </location>
</feature>
<keyword evidence="2" id="KW-0472">Membrane</keyword>
<dbReference type="Proteomes" id="UP000663193">
    <property type="component" value="Chromosome 18"/>
</dbReference>
<reference evidence="4" key="1">
    <citation type="journal article" date="2021" name="BMC Genomics">
        <title>Chromosome-level genome assembly and manually-curated proteome of model necrotroph Parastagonospora nodorum Sn15 reveals a genome-wide trove of candidate effector homologs, and redundancy of virulence-related functions within an accessory chromosome.</title>
        <authorList>
            <person name="Bertazzoni S."/>
            <person name="Jones D.A.B."/>
            <person name="Phan H.T."/>
            <person name="Tan K.-C."/>
            <person name="Hane J.K."/>
        </authorList>
    </citation>
    <scope>NUCLEOTIDE SEQUENCE [LARGE SCALE GENOMIC DNA]</scope>
    <source>
        <strain evidence="4">SN15 / ATCC MYA-4574 / FGSC 10173)</strain>
    </source>
</reference>
<evidence type="ECO:0000256" key="2">
    <source>
        <dbReference type="SAM" id="Phobius"/>
    </source>
</evidence>
<evidence type="ECO:0000313" key="3">
    <source>
        <dbReference type="EMBL" id="QRD04937.1"/>
    </source>
</evidence>